<dbReference type="InterPro" id="IPR029045">
    <property type="entry name" value="ClpP/crotonase-like_dom_sf"/>
</dbReference>
<name>A0A1F6UIN3_9PROT</name>
<protein>
    <recommendedName>
        <fullName evidence="3">Peptidase S49 domain-containing protein</fullName>
    </recommendedName>
</protein>
<evidence type="ECO:0000313" key="1">
    <source>
        <dbReference type="EMBL" id="OGI57239.1"/>
    </source>
</evidence>
<dbReference type="Gene3D" id="3.90.226.10">
    <property type="entry name" value="2-enoyl-CoA Hydratase, Chain A, domain 1"/>
    <property type="match status" value="1"/>
</dbReference>
<dbReference type="Proteomes" id="UP000177950">
    <property type="component" value="Unassembled WGS sequence"/>
</dbReference>
<reference evidence="1 2" key="1">
    <citation type="journal article" date="2016" name="Nat. Commun.">
        <title>Thousands of microbial genomes shed light on interconnected biogeochemical processes in an aquifer system.</title>
        <authorList>
            <person name="Anantharaman K."/>
            <person name="Brown C.T."/>
            <person name="Hug L.A."/>
            <person name="Sharon I."/>
            <person name="Castelle C.J."/>
            <person name="Probst A.J."/>
            <person name="Thomas B.C."/>
            <person name="Singh A."/>
            <person name="Wilkins M.J."/>
            <person name="Karaoz U."/>
            <person name="Brodie E.L."/>
            <person name="Williams K.H."/>
            <person name="Hubbard S.S."/>
            <person name="Banfield J.F."/>
        </authorList>
    </citation>
    <scope>NUCLEOTIDE SEQUENCE [LARGE SCALE GENOMIC DNA]</scope>
</reference>
<sequence length="63" mass="6935">MGAYTLLARRLDPARAEKIILSGKIYSAEELYEMGVVDVLANDGEGEQAVYAYIKKQNQANQG</sequence>
<evidence type="ECO:0000313" key="2">
    <source>
        <dbReference type="Proteomes" id="UP000177950"/>
    </source>
</evidence>
<gene>
    <name evidence="1" type="ORF">A2V58_06475</name>
</gene>
<comment type="caution">
    <text evidence="1">The sequence shown here is derived from an EMBL/GenBank/DDBJ whole genome shotgun (WGS) entry which is preliminary data.</text>
</comment>
<dbReference type="EMBL" id="MFSV01000144">
    <property type="protein sequence ID" value="OGI57239.1"/>
    <property type="molecule type" value="Genomic_DNA"/>
</dbReference>
<evidence type="ECO:0008006" key="3">
    <source>
        <dbReference type="Google" id="ProtNLM"/>
    </source>
</evidence>
<dbReference type="SUPFAM" id="SSF52096">
    <property type="entry name" value="ClpP/crotonase"/>
    <property type="match status" value="1"/>
</dbReference>
<dbReference type="AlphaFoldDB" id="A0A1F6UIN3"/>
<accession>A0A1F6UIN3</accession>
<proteinExistence type="predicted"/>
<organism evidence="1 2">
    <name type="scientific">Candidatus Muproteobacteria bacterium RBG_19FT_COMBO_61_10</name>
    <dbReference type="NCBI Taxonomy" id="1817761"/>
    <lineage>
        <taxon>Bacteria</taxon>
        <taxon>Pseudomonadati</taxon>
        <taxon>Pseudomonadota</taxon>
        <taxon>Candidatus Muproteobacteria</taxon>
    </lineage>
</organism>